<dbReference type="Gene3D" id="3.40.50.720">
    <property type="entry name" value="NAD(P)-binding Rossmann-like Domain"/>
    <property type="match status" value="1"/>
</dbReference>
<evidence type="ECO:0000259" key="4">
    <source>
        <dbReference type="SMART" id="SM00822"/>
    </source>
</evidence>
<dbReference type="PANTHER" id="PTHR24321:SF8">
    <property type="entry name" value="ESTRADIOL 17-BETA-DEHYDROGENASE 8-RELATED"/>
    <property type="match status" value="1"/>
</dbReference>
<dbReference type="PRINTS" id="PR00080">
    <property type="entry name" value="SDRFAMILY"/>
</dbReference>
<keyword evidence="3" id="KW-0520">NAD</keyword>
<feature type="domain" description="Ketoreductase" evidence="4">
    <location>
        <begin position="8"/>
        <end position="189"/>
    </location>
</feature>
<protein>
    <recommendedName>
        <fullName evidence="4">Ketoreductase domain-containing protein</fullName>
    </recommendedName>
</protein>
<dbReference type="PRINTS" id="PR00081">
    <property type="entry name" value="GDHRDH"/>
</dbReference>
<proteinExistence type="inferred from homology"/>
<dbReference type="SUPFAM" id="SSF51735">
    <property type="entry name" value="NAD(P)-binding Rossmann-fold domains"/>
    <property type="match status" value="1"/>
</dbReference>
<sequence length="229" mass="24146">MATDFTNKVITITGGASGIGLATANLLHARGATLSICDASQEALDALDFPQENFLAYKCDVRDFSQVQSWIQETLSKFGQINGAANFAGVLGAHPWEDTVESTSLEDWDRIIGIDLTGIFNTLKSLLPHLAPSSSIVNATSLVAHRAVPGAAAYTASKHGVIGLTRSCAKDYTHKGIRVNAVAPGWVGTNMYGALSAGREEVVEAAVKGEGLGRVAEPEEVARVLRVNP</sequence>
<gene>
    <name evidence="5" type="ORF">PRZ48_003831</name>
</gene>
<dbReference type="InterPro" id="IPR036291">
    <property type="entry name" value="NAD(P)-bd_dom_sf"/>
</dbReference>
<evidence type="ECO:0000313" key="6">
    <source>
        <dbReference type="Proteomes" id="UP001305779"/>
    </source>
</evidence>
<dbReference type="Proteomes" id="UP001305779">
    <property type="component" value="Unassembled WGS sequence"/>
</dbReference>
<evidence type="ECO:0000256" key="2">
    <source>
        <dbReference type="ARBA" id="ARBA00023002"/>
    </source>
</evidence>
<reference evidence="5 6" key="1">
    <citation type="journal article" date="2023" name="G3 (Bethesda)">
        <title>A chromosome-level genome assembly of Zasmidium syzygii isolated from banana leaves.</title>
        <authorList>
            <person name="van Westerhoven A.C."/>
            <person name="Mehrabi R."/>
            <person name="Talebi R."/>
            <person name="Steentjes M.B.F."/>
            <person name="Corcolon B."/>
            <person name="Chong P.A."/>
            <person name="Kema G.H.J."/>
            <person name="Seidl M.F."/>
        </authorList>
    </citation>
    <scope>NUCLEOTIDE SEQUENCE [LARGE SCALE GENOMIC DNA]</scope>
    <source>
        <strain evidence="5 6">P124</strain>
    </source>
</reference>
<dbReference type="InterPro" id="IPR002347">
    <property type="entry name" value="SDR_fam"/>
</dbReference>
<dbReference type="InterPro" id="IPR057326">
    <property type="entry name" value="KR_dom"/>
</dbReference>
<organism evidence="5 6">
    <name type="scientific">Zasmidium cellare</name>
    <name type="common">Wine cellar mold</name>
    <name type="synonym">Racodium cellare</name>
    <dbReference type="NCBI Taxonomy" id="395010"/>
    <lineage>
        <taxon>Eukaryota</taxon>
        <taxon>Fungi</taxon>
        <taxon>Dikarya</taxon>
        <taxon>Ascomycota</taxon>
        <taxon>Pezizomycotina</taxon>
        <taxon>Dothideomycetes</taxon>
        <taxon>Dothideomycetidae</taxon>
        <taxon>Mycosphaerellales</taxon>
        <taxon>Mycosphaerellaceae</taxon>
        <taxon>Zasmidium</taxon>
    </lineage>
</organism>
<evidence type="ECO:0000256" key="1">
    <source>
        <dbReference type="ARBA" id="ARBA00006484"/>
    </source>
</evidence>
<dbReference type="CDD" id="cd05233">
    <property type="entry name" value="SDR_c"/>
    <property type="match status" value="1"/>
</dbReference>
<comment type="caution">
    <text evidence="5">The sequence shown here is derived from an EMBL/GenBank/DDBJ whole genome shotgun (WGS) entry which is preliminary data.</text>
</comment>
<keyword evidence="2" id="KW-0560">Oxidoreductase</keyword>
<evidence type="ECO:0000256" key="3">
    <source>
        <dbReference type="ARBA" id="ARBA00023027"/>
    </source>
</evidence>
<evidence type="ECO:0000313" key="5">
    <source>
        <dbReference type="EMBL" id="KAK4505866.1"/>
    </source>
</evidence>
<comment type="similarity">
    <text evidence="1">Belongs to the short-chain dehydrogenases/reductases (SDR) family.</text>
</comment>
<dbReference type="PANTHER" id="PTHR24321">
    <property type="entry name" value="DEHYDROGENASES, SHORT CHAIN"/>
    <property type="match status" value="1"/>
</dbReference>
<accession>A0ABR0EXR1</accession>
<dbReference type="Pfam" id="PF13561">
    <property type="entry name" value="adh_short_C2"/>
    <property type="match status" value="1"/>
</dbReference>
<keyword evidence="6" id="KW-1185">Reference proteome</keyword>
<dbReference type="SMART" id="SM00822">
    <property type="entry name" value="PKS_KR"/>
    <property type="match status" value="1"/>
</dbReference>
<dbReference type="EMBL" id="JAXOVC010000002">
    <property type="protein sequence ID" value="KAK4505866.1"/>
    <property type="molecule type" value="Genomic_DNA"/>
</dbReference>
<name>A0ABR0EXR1_ZASCE</name>